<dbReference type="EMBL" id="ALBS01000059">
    <property type="protein sequence ID" value="EJT51322.1"/>
    <property type="molecule type" value="Genomic_DNA"/>
</dbReference>
<comment type="subcellular location">
    <subcellularLocation>
        <location evidence="2">Nucleus</location>
    </subcellularLocation>
</comment>
<name>J6F7J5_TRIAS</name>
<keyword evidence="7" id="KW-0539">Nucleus</keyword>
<comment type="subunit">
    <text evidence="4">Part of a tri-snRNP complex.</text>
</comment>
<dbReference type="Proteomes" id="UP000002748">
    <property type="component" value="Unassembled WGS sequence"/>
</dbReference>
<feature type="compositionally biased region" description="Low complexity" evidence="8">
    <location>
        <begin position="137"/>
        <end position="146"/>
    </location>
</feature>
<feature type="compositionally biased region" description="Acidic residues" evidence="8">
    <location>
        <begin position="147"/>
        <end position="161"/>
    </location>
</feature>
<accession>J6F7J5</accession>
<dbReference type="RefSeq" id="XP_014182507.1">
    <property type="nucleotide sequence ID" value="XM_014327032.1"/>
</dbReference>
<feature type="region of interest" description="Disordered" evidence="8">
    <location>
        <begin position="1"/>
        <end position="21"/>
    </location>
</feature>
<comment type="similarity">
    <text evidence="3">Belongs to the SNUT3 family.</text>
</comment>
<dbReference type="KEGG" id="tasa:A1Q1_07503"/>
<evidence type="ECO:0000256" key="2">
    <source>
        <dbReference type="ARBA" id="ARBA00004123"/>
    </source>
</evidence>
<dbReference type="GO" id="GO:0071011">
    <property type="term" value="C:precatalytic spliceosome"/>
    <property type="evidence" value="ECO:0007669"/>
    <property type="project" value="TreeGrafter"/>
</dbReference>
<feature type="compositionally biased region" description="Basic and acidic residues" evidence="8">
    <location>
        <begin position="1"/>
        <end position="11"/>
    </location>
</feature>
<organism evidence="10 11">
    <name type="scientific">Trichosporon asahii var. asahii (strain ATCC 90039 / CBS 2479 / JCM 2466 / KCTC 7840 / NBRC 103889/ NCYC 2677 / UAMH 7654)</name>
    <name type="common">Yeast</name>
    <dbReference type="NCBI Taxonomy" id="1186058"/>
    <lineage>
        <taxon>Eukaryota</taxon>
        <taxon>Fungi</taxon>
        <taxon>Dikarya</taxon>
        <taxon>Basidiomycota</taxon>
        <taxon>Agaricomycotina</taxon>
        <taxon>Tremellomycetes</taxon>
        <taxon>Trichosporonales</taxon>
        <taxon>Trichosporonaceae</taxon>
        <taxon>Trichosporon</taxon>
    </lineage>
</organism>
<evidence type="ECO:0000256" key="6">
    <source>
        <dbReference type="ARBA" id="ARBA00023187"/>
    </source>
</evidence>
<evidence type="ECO:0000259" key="9">
    <source>
        <dbReference type="Pfam" id="PF08648"/>
    </source>
</evidence>
<evidence type="ECO:0000313" key="10">
    <source>
        <dbReference type="EMBL" id="EJT51322.1"/>
    </source>
</evidence>
<keyword evidence="5" id="KW-0507">mRNA processing</keyword>
<keyword evidence="6" id="KW-0508">mRNA splicing</keyword>
<sequence length="218" mass="22012">MLPPESAKRLDISSSTTPTPSNTKCLVTSLCATTTPLLAEALEDEAAVTAPAAQSGIRGATMTGGTGIMAVTGGRTTIAAIGTTDTPTVSGGMSVEATTGDGADTAATRAILAIPETRGTVTGIGIVETGTVAAGDGAGATALAPPAEEEEQEAEPAEEMDEETAAMAAMMGFGGFGTTKGAEVEGNDVGMAKVNKKRTWRQYMNRRGGFNRPLDKIK</sequence>
<dbReference type="HOGENOM" id="CLU_1267695_0_0_1"/>
<dbReference type="PANTHER" id="PTHR31077:SF1">
    <property type="entry name" value="U4_U6.U5 SMALL NUCLEAR RIBONUCLEOPROTEIN 27 KDA PROTEIN"/>
    <property type="match status" value="1"/>
</dbReference>
<dbReference type="GO" id="GO:0006397">
    <property type="term" value="P:mRNA processing"/>
    <property type="evidence" value="ECO:0007669"/>
    <property type="project" value="UniProtKB-KW"/>
</dbReference>
<comment type="caution">
    <text evidence="10">The sequence shown here is derived from an EMBL/GenBank/DDBJ whole genome shotgun (WGS) entry which is preliminary data.</text>
</comment>
<evidence type="ECO:0000256" key="7">
    <source>
        <dbReference type="ARBA" id="ARBA00023242"/>
    </source>
</evidence>
<dbReference type="GO" id="GO:0008380">
    <property type="term" value="P:RNA splicing"/>
    <property type="evidence" value="ECO:0007669"/>
    <property type="project" value="UniProtKB-KW"/>
</dbReference>
<dbReference type="PANTHER" id="PTHR31077">
    <property type="entry name" value="U4/U6.U5 SMALL NUCLEAR RIBONUCLEOPROTEIN 27 KDA PROTEIN"/>
    <property type="match status" value="1"/>
</dbReference>
<feature type="region of interest" description="Disordered" evidence="8">
    <location>
        <begin position="137"/>
        <end position="161"/>
    </location>
</feature>
<dbReference type="GeneID" id="25991015"/>
<feature type="domain" description="U4/U6.U5 small nuclear ribonucleoprotein 27kDa protein" evidence="9">
    <location>
        <begin position="162"/>
        <end position="217"/>
    </location>
</feature>
<dbReference type="VEuPathDB" id="FungiDB:A1Q1_07503"/>
<evidence type="ECO:0000256" key="4">
    <source>
        <dbReference type="ARBA" id="ARBA00011825"/>
    </source>
</evidence>
<proteinExistence type="inferred from homology"/>
<evidence type="ECO:0000313" key="11">
    <source>
        <dbReference type="Proteomes" id="UP000002748"/>
    </source>
</evidence>
<evidence type="ECO:0000256" key="3">
    <source>
        <dbReference type="ARBA" id="ARBA00008218"/>
    </source>
</evidence>
<gene>
    <name evidence="10" type="ORF">A1Q1_07503</name>
</gene>
<evidence type="ECO:0000256" key="8">
    <source>
        <dbReference type="SAM" id="MobiDB-lite"/>
    </source>
</evidence>
<evidence type="ECO:0000256" key="5">
    <source>
        <dbReference type="ARBA" id="ARBA00022664"/>
    </source>
</evidence>
<dbReference type="OrthoDB" id="21368at2759"/>
<dbReference type="Pfam" id="PF08648">
    <property type="entry name" value="SNRNP27"/>
    <property type="match status" value="1"/>
</dbReference>
<comment type="function">
    <text evidence="1">May play a role in mRNA splicing.</text>
</comment>
<reference evidence="10 11" key="1">
    <citation type="journal article" date="2012" name="Eukaryot. Cell">
        <title>Draft genome sequence of CBS 2479, the standard type strain of Trichosporon asahii.</title>
        <authorList>
            <person name="Yang R.Y."/>
            <person name="Li H.T."/>
            <person name="Zhu H."/>
            <person name="Zhou G.P."/>
            <person name="Wang M."/>
            <person name="Wang L."/>
        </authorList>
    </citation>
    <scope>NUCLEOTIDE SEQUENCE [LARGE SCALE GENOMIC DNA]</scope>
    <source>
        <strain evidence="11">ATCC 90039 / CBS 2479 / JCM 2466 / KCTC 7840 / NCYC 2677 / UAMH 7654</strain>
    </source>
</reference>
<evidence type="ECO:0000256" key="1">
    <source>
        <dbReference type="ARBA" id="ARBA00003632"/>
    </source>
</evidence>
<dbReference type="InterPro" id="IPR013957">
    <property type="entry name" value="SNRNP27"/>
</dbReference>
<protein>
    <recommendedName>
        <fullName evidence="9">U4/U6.U5 small nuclear ribonucleoprotein 27kDa protein domain-containing protein</fullName>
    </recommendedName>
</protein>
<dbReference type="AlphaFoldDB" id="J6F7J5"/>